<protein>
    <recommendedName>
        <fullName evidence="6">WRKY domain-containing protein</fullName>
    </recommendedName>
</protein>
<evidence type="ECO:0000256" key="1">
    <source>
        <dbReference type="ARBA" id="ARBA00004123"/>
    </source>
</evidence>
<dbReference type="InterPro" id="IPR036576">
    <property type="entry name" value="WRKY_dom_sf"/>
</dbReference>
<dbReference type="EMBL" id="JAGFBR010000019">
    <property type="protein sequence ID" value="KAH0448748.1"/>
    <property type="molecule type" value="Genomic_DNA"/>
</dbReference>
<dbReference type="PANTHER" id="PTHR32096">
    <property type="entry name" value="WRKY TRANSCRIPTION FACTOR 30-RELATED-RELATED"/>
    <property type="match status" value="1"/>
</dbReference>
<evidence type="ECO:0000256" key="5">
    <source>
        <dbReference type="ARBA" id="ARBA00023242"/>
    </source>
</evidence>
<gene>
    <name evidence="7" type="ORF">IEQ34_022548</name>
</gene>
<dbReference type="InterPro" id="IPR003657">
    <property type="entry name" value="WRKY_dom"/>
</dbReference>
<keyword evidence="8" id="KW-1185">Reference proteome</keyword>
<keyword evidence="2" id="KW-0805">Transcription regulation</keyword>
<name>A0AAV7FZB8_DENCH</name>
<dbReference type="SUPFAM" id="SSF118290">
    <property type="entry name" value="WRKY DNA-binding domain"/>
    <property type="match status" value="1"/>
</dbReference>
<comment type="caution">
    <text evidence="7">The sequence shown here is derived from an EMBL/GenBank/DDBJ whole genome shotgun (WGS) entry which is preliminary data.</text>
</comment>
<dbReference type="Gene3D" id="2.20.25.80">
    <property type="entry name" value="WRKY domain"/>
    <property type="match status" value="1"/>
</dbReference>
<dbReference type="GO" id="GO:0005634">
    <property type="term" value="C:nucleus"/>
    <property type="evidence" value="ECO:0007669"/>
    <property type="project" value="UniProtKB-SubCell"/>
</dbReference>
<evidence type="ECO:0000313" key="8">
    <source>
        <dbReference type="Proteomes" id="UP000775213"/>
    </source>
</evidence>
<evidence type="ECO:0000256" key="2">
    <source>
        <dbReference type="ARBA" id="ARBA00023015"/>
    </source>
</evidence>
<dbReference type="PANTHER" id="PTHR32096:SF146">
    <property type="entry name" value="WRKY TRANSCRIPTION FACTOR 19-RELATED"/>
    <property type="match status" value="1"/>
</dbReference>
<reference evidence="7 8" key="1">
    <citation type="journal article" date="2021" name="Hortic Res">
        <title>Chromosome-scale assembly of the Dendrobium chrysotoxum genome enhances the understanding of orchid evolution.</title>
        <authorList>
            <person name="Zhang Y."/>
            <person name="Zhang G.Q."/>
            <person name="Zhang D."/>
            <person name="Liu X.D."/>
            <person name="Xu X.Y."/>
            <person name="Sun W.H."/>
            <person name="Yu X."/>
            <person name="Zhu X."/>
            <person name="Wang Z.W."/>
            <person name="Zhao X."/>
            <person name="Zhong W.Y."/>
            <person name="Chen H."/>
            <person name="Yin W.L."/>
            <person name="Huang T."/>
            <person name="Niu S.C."/>
            <person name="Liu Z.J."/>
        </authorList>
    </citation>
    <scope>NUCLEOTIDE SEQUENCE [LARGE SCALE GENOMIC DNA]</scope>
    <source>
        <strain evidence="7">Lindl</strain>
    </source>
</reference>
<dbReference type="Proteomes" id="UP000775213">
    <property type="component" value="Unassembled WGS sequence"/>
</dbReference>
<dbReference type="Pfam" id="PF03106">
    <property type="entry name" value="WRKY"/>
    <property type="match status" value="1"/>
</dbReference>
<dbReference type="AlphaFoldDB" id="A0AAV7FZB8"/>
<organism evidence="7 8">
    <name type="scientific">Dendrobium chrysotoxum</name>
    <name type="common">Orchid</name>
    <dbReference type="NCBI Taxonomy" id="161865"/>
    <lineage>
        <taxon>Eukaryota</taxon>
        <taxon>Viridiplantae</taxon>
        <taxon>Streptophyta</taxon>
        <taxon>Embryophyta</taxon>
        <taxon>Tracheophyta</taxon>
        <taxon>Spermatophyta</taxon>
        <taxon>Magnoliopsida</taxon>
        <taxon>Liliopsida</taxon>
        <taxon>Asparagales</taxon>
        <taxon>Orchidaceae</taxon>
        <taxon>Epidendroideae</taxon>
        <taxon>Malaxideae</taxon>
        <taxon>Dendrobiinae</taxon>
        <taxon>Dendrobium</taxon>
    </lineage>
</organism>
<keyword evidence="4" id="KW-0804">Transcription</keyword>
<keyword evidence="3" id="KW-0238">DNA-binding</keyword>
<evidence type="ECO:0000256" key="4">
    <source>
        <dbReference type="ARBA" id="ARBA00023163"/>
    </source>
</evidence>
<dbReference type="GO" id="GO:0000976">
    <property type="term" value="F:transcription cis-regulatory region binding"/>
    <property type="evidence" value="ECO:0007669"/>
    <property type="project" value="TreeGrafter"/>
</dbReference>
<sequence>MEINLLINVLNQGNEQIRELEAQLDQPNSSEACKSLASQVQAALATAISMAKMLNQPAKTSESPLLASESPRSENSEKVFKKRKTMTRLNKQVRVCSPSSAVHDGYSWRKYGQKEILGSKFPRGYYRCSHRDTLGCQATKQVQRSDDDSSLFEISFRGDHTCGTRHSRRIPAPPSEVHNTLPETEGLMIVSGDPQPSFSLTSPSICGPSNDICAPNLCGSGSEMAEMLSGASWTMSESPIENWDFGFEKVDFDTLWSSTTIESTMVEFGTEFPFDFWQSRI</sequence>
<dbReference type="PROSITE" id="PS50811">
    <property type="entry name" value="WRKY"/>
    <property type="match status" value="1"/>
</dbReference>
<keyword evidence="5" id="KW-0539">Nucleus</keyword>
<dbReference type="GO" id="GO:0003700">
    <property type="term" value="F:DNA-binding transcription factor activity"/>
    <property type="evidence" value="ECO:0007669"/>
    <property type="project" value="InterPro"/>
</dbReference>
<accession>A0AAV7FZB8</accession>
<dbReference type="InterPro" id="IPR044810">
    <property type="entry name" value="WRKY_plant"/>
</dbReference>
<evidence type="ECO:0000256" key="3">
    <source>
        <dbReference type="ARBA" id="ARBA00023125"/>
    </source>
</evidence>
<feature type="domain" description="WRKY" evidence="6">
    <location>
        <begin position="97"/>
        <end position="160"/>
    </location>
</feature>
<evidence type="ECO:0000313" key="7">
    <source>
        <dbReference type="EMBL" id="KAH0448748.1"/>
    </source>
</evidence>
<evidence type="ECO:0000259" key="6">
    <source>
        <dbReference type="PROSITE" id="PS50811"/>
    </source>
</evidence>
<comment type="subcellular location">
    <subcellularLocation>
        <location evidence="1">Nucleus</location>
    </subcellularLocation>
</comment>
<proteinExistence type="predicted"/>
<dbReference type="SMART" id="SM00774">
    <property type="entry name" value="WRKY"/>
    <property type="match status" value="1"/>
</dbReference>